<evidence type="ECO:0000313" key="2">
    <source>
        <dbReference type="EMBL" id="MCT4370902.1"/>
    </source>
</evidence>
<keyword evidence="4" id="KW-1185">Reference proteome</keyword>
<dbReference type="EMBL" id="NTHN02000018">
    <property type="protein sequence ID" value="MCT4370902.1"/>
    <property type="molecule type" value="Genomic_DNA"/>
</dbReference>
<evidence type="ECO:0000256" key="1">
    <source>
        <dbReference type="SAM" id="Phobius"/>
    </source>
</evidence>
<keyword evidence="1" id="KW-0812">Transmembrane</keyword>
<keyword evidence="1" id="KW-1133">Transmembrane helix</keyword>
<protein>
    <submittedName>
        <fullName evidence="3">Uncharacterized protein</fullName>
    </submittedName>
</protein>
<reference evidence="4" key="2">
    <citation type="submission" date="2023-07" db="EMBL/GenBank/DDBJ databases">
        <title>Yangia mangrovi SAOS 153D genome.</title>
        <authorList>
            <person name="Verma A."/>
            <person name="Pal Y."/>
            <person name="Sundharam S."/>
            <person name="Bisht B."/>
            <person name="Srinivasan K."/>
        </authorList>
    </citation>
    <scope>NUCLEOTIDE SEQUENCE [LARGE SCALE GENOMIC DNA]</scope>
    <source>
        <strain evidence="4">SAOS 153D</strain>
    </source>
</reference>
<dbReference type="OrthoDB" id="7866398at2"/>
<dbReference type="EMBL" id="NTHN01000052">
    <property type="protein sequence ID" value="PBD20370.1"/>
    <property type="molecule type" value="Genomic_DNA"/>
</dbReference>
<reference evidence="2" key="3">
    <citation type="submission" date="2024-05" db="EMBL/GenBank/DDBJ databases">
        <title>Yangia mangrovi SAOS 153D genome.</title>
        <authorList>
            <person name="Verma A."/>
            <person name="Pal Y."/>
            <person name="Sundharam S."/>
            <person name="Bisht B."/>
            <person name="Srinivasan K."/>
        </authorList>
    </citation>
    <scope>NUCLEOTIDE SEQUENCE</scope>
    <source>
        <strain evidence="2">SAOS 153D</strain>
    </source>
</reference>
<evidence type="ECO:0000313" key="3">
    <source>
        <dbReference type="EMBL" id="PBD20370.1"/>
    </source>
</evidence>
<dbReference type="RefSeq" id="WP_095881157.1">
    <property type="nucleotide sequence ID" value="NZ_NTHN02000018.1"/>
</dbReference>
<reference evidence="3" key="1">
    <citation type="submission" date="2017-09" db="EMBL/GenBank/DDBJ databases">
        <title>Yangia sp. SAOS 153D whole genome sequencing.</title>
        <authorList>
            <person name="Verma A."/>
            <person name="Krishnamurthi S."/>
        </authorList>
    </citation>
    <scope>NUCLEOTIDE SEQUENCE [LARGE SCALE GENOMIC DNA]</scope>
    <source>
        <strain evidence="3">SAOS 153D</strain>
    </source>
</reference>
<dbReference type="AlphaFoldDB" id="A0A2A3K138"/>
<comment type="caution">
    <text evidence="3">The sequence shown here is derived from an EMBL/GenBank/DDBJ whole genome shotgun (WGS) entry which is preliminary data.</text>
</comment>
<proteinExistence type="predicted"/>
<name>A0A2A3K138_9RHOB</name>
<accession>A0A2A3K138</accession>
<sequence>MLAKVVALFLVVIAVLGIFGKLRMPGIGRLSRREAGRKCPRCGRYRIGKGPCPCGERKV</sequence>
<gene>
    <name evidence="2" type="ORF">CLG85_011465</name>
    <name evidence="3" type="ORF">CLG85_04360</name>
</gene>
<organism evidence="3">
    <name type="scientific">Alloyangia mangrovi</name>
    <dbReference type="NCBI Taxonomy" id="1779329"/>
    <lineage>
        <taxon>Bacteria</taxon>
        <taxon>Pseudomonadati</taxon>
        <taxon>Pseudomonadota</taxon>
        <taxon>Alphaproteobacteria</taxon>
        <taxon>Rhodobacterales</taxon>
        <taxon>Roseobacteraceae</taxon>
        <taxon>Alloyangia</taxon>
    </lineage>
</organism>
<feature type="transmembrane region" description="Helical" evidence="1">
    <location>
        <begin position="6"/>
        <end position="24"/>
    </location>
</feature>
<keyword evidence="1" id="KW-0472">Membrane</keyword>
<dbReference type="Proteomes" id="UP000217448">
    <property type="component" value="Unassembled WGS sequence"/>
</dbReference>
<evidence type="ECO:0000313" key="4">
    <source>
        <dbReference type="Proteomes" id="UP000217448"/>
    </source>
</evidence>